<dbReference type="Pfam" id="PF13349">
    <property type="entry name" value="DUF4097"/>
    <property type="match status" value="1"/>
</dbReference>
<evidence type="ECO:0000259" key="1">
    <source>
        <dbReference type="Pfam" id="PF13349"/>
    </source>
</evidence>
<dbReference type="RefSeq" id="WP_232185204.1">
    <property type="nucleotide sequence ID" value="NZ_JAIOAP010000004.1"/>
</dbReference>
<dbReference type="PANTHER" id="PTHR34094">
    <property type="match status" value="1"/>
</dbReference>
<gene>
    <name evidence="2" type="ORF">QJS35_06940</name>
</gene>
<dbReference type="InterPro" id="IPR025164">
    <property type="entry name" value="Toastrack_DUF4097"/>
</dbReference>
<name>A0ABV1KPX6_9BACL</name>
<keyword evidence="3" id="KW-1185">Reference proteome</keyword>
<reference evidence="2 3" key="1">
    <citation type="journal article" date="2023" name="Genome Announc.">
        <title>Pan-Genome Analyses of the Genus Cohnella and Proposal of the Novel Species Cohnella silvisoli sp. nov., Isolated from Forest Soil.</title>
        <authorList>
            <person name="Wang C."/>
            <person name="Mao L."/>
            <person name="Bao G."/>
            <person name="Zhu H."/>
        </authorList>
    </citation>
    <scope>NUCLEOTIDE SEQUENCE [LARGE SCALE GENOMIC DNA]</scope>
    <source>
        <strain evidence="2 3">NL03-T5-1</strain>
    </source>
</reference>
<accession>A0ABV1KPX6</accession>
<dbReference type="EMBL" id="JASKHM010000003">
    <property type="protein sequence ID" value="MEQ4482129.1"/>
    <property type="molecule type" value="Genomic_DNA"/>
</dbReference>
<proteinExistence type="predicted"/>
<evidence type="ECO:0000313" key="2">
    <source>
        <dbReference type="EMBL" id="MEQ4482129.1"/>
    </source>
</evidence>
<organism evidence="2 3">
    <name type="scientific">Cohnella silvisoli</name>
    <dbReference type="NCBI Taxonomy" id="2873699"/>
    <lineage>
        <taxon>Bacteria</taxon>
        <taxon>Bacillati</taxon>
        <taxon>Bacillota</taxon>
        <taxon>Bacilli</taxon>
        <taxon>Bacillales</taxon>
        <taxon>Paenibacillaceae</taxon>
        <taxon>Cohnella</taxon>
    </lineage>
</organism>
<protein>
    <submittedName>
        <fullName evidence="2">DUF4097 family beta strand repeat-containing protein</fullName>
    </submittedName>
</protein>
<comment type="caution">
    <text evidence="2">The sequence shown here is derived from an EMBL/GenBank/DDBJ whole genome shotgun (WGS) entry which is preliminary data.</text>
</comment>
<dbReference type="PANTHER" id="PTHR34094:SF1">
    <property type="entry name" value="PROTEIN FAM185A"/>
    <property type="match status" value="1"/>
</dbReference>
<dbReference type="Proteomes" id="UP001493487">
    <property type="component" value="Unassembled WGS sequence"/>
</dbReference>
<sequence length="287" mass="31443">MKKLWYLTAIALILIGLAGVASYGWKSTSDKLPEFEKTWTFAAADLRKLHIVSDYDVNISFVKSTDGTNSIQLKGHGTDKMIEKAMKTEISSQSLKFDLTRLPKKYINFFDFNFDSVNEDFVISVTDDSVLDSLNVKVDSGTMNITDAAILRIADADLTADSGNITINNFKSDRLNVHVDSGKINGNKVTTDLTATASSGNIKFENMTGRTSVSVDSGNIKLYKLDTSSAELSADSGNVYVQVPAAFAGFYDLQADSGLVRSPEPKRDTKDYVKVRTDSGNIIVEQQ</sequence>
<feature type="domain" description="DUF4097" evidence="1">
    <location>
        <begin position="48"/>
        <end position="282"/>
    </location>
</feature>
<evidence type="ECO:0000313" key="3">
    <source>
        <dbReference type="Proteomes" id="UP001493487"/>
    </source>
</evidence>